<dbReference type="InterPro" id="IPR037124">
    <property type="entry name" value="Chaperonin_GroES_sf"/>
</dbReference>
<evidence type="ECO:0000313" key="3">
    <source>
        <dbReference type="EMBL" id="ASN63724.1"/>
    </source>
</evidence>
<dbReference type="GO" id="GO:0046872">
    <property type="term" value="F:metal ion binding"/>
    <property type="evidence" value="ECO:0007669"/>
    <property type="project" value="TreeGrafter"/>
</dbReference>
<dbReference type="InterPro" id="IPR020818">
    <property type="entry name" value="Chaperonin_GroES"/>
</dbReference>
<dbReference type="CDD" id="cd00320">
    <property type="entry name" value="cpn10"/>
    <property type="match status" value="1"/>
</dbReference>
<dbReference type="GO" id="GO:0005524">
    <property type="term" value="F:ATP binding"/>
    <property type="evidence" value="ECO:0007669"/>
    <property type="project" value="InterPro"/>
</dbReference>
<dbReference type="Gene3D" id="2.30.33.40">
    <property type="entry name" value="GroES chaperonin"/>
    <property type="match status" value="1"/>
</dbReference>
<protein>
    <submittedName>
        <fullName evidence="3">Co-chaperonin GroES</fullName>
    </submittedName>
</protein>
<dbReference type="SMART" id="SM00883">
    <property type="entry name" value="Cpn10"/>
    <property type="match status" value="1"/>
</dbReference>
<evidence type="ECO:0000256" key="1">
    <source>
        <dbReference type="ARBA" id="ARBA00006975"/>
    </source>
</evidence>
<dbReference type="GO" id="GO:0051087">
    <property type="term" value="F:protein-folding chaperone binding"/>
    <property type="evidence" value="ECO:0007669"/>
    <property type="project" value="TreeGrafter"/>
</dbReference>
<evidence type="ECO:0000256" key="2">
    <source>
        <dbReference type="ARBA" id="ARBA00023186"/>
    </source>
</evidence>
<dbReference type="GO" id="GO:0044183">
    <property type="term" value="F:protein folding chaperone"/>
    <property type="evidence" value="ECO:0007669"/>
    <property type="project" value="InterPro"/>
</dbReference>
<keyword evidence="2" id="KW-0143">Chaperone</keyword>
<comment type="similarity">
    <text evidence="1">Belongs to the GroES chaperonin family.</text>
</comment>
<gene>
    <name evidence="3" type="primary">groES</name>
</gene>
<sequence>MIEALYNAVVVQAVELEETMYGNIVVPDLGNEKNKTAKVVSVGPGAQSITGNFLNTVLKTGDIVVLPTMGFTKFEYQGEEYWIGRENDILAKITETSSIKDILNQTELTEEDKKALTNE</sequence>
<proteinExistence type="inferred from homology"/>
<dbReference type="InterPro" id="IPR011032">
    <property type="entry name" value="GroES-like_sf"/>
</dbReference>
<dbReference type="PANTHER" id="PTHR10772:SF63">
    <property type="entry name" value="20 KDA CHAPERONIN, CHLOROPLASTIC"/>
    <property type="match status" value="1"/>
</dbReference>
<dbReference type="SUPFAM" id="SSF50129">
    <property type="entry name" value="GroES-like"/>
    <property type="match status" value="1"/>
</dbReference>
<organism evidence="3">
    <name type="scientific">uncultured virus</name>
    <dbReference type="NCBI Taxonomy" id="340016"/>
    <lineage>
        <taxon>Viruses</taxon>
        <taxon>environmental samples</taxon>
    </lineage>
</organism>
<dbReference type="Pfam" id="PF00166">
    <property type="entry name" value="Cpn10"/>
    <property type="match status" value="1"/>
</dbReference>
<reference evidence="3" key="1">
    <citation type="submission" date="2016-03" db="EMBL/GenBank/DDBJ databases">
        <title>Novel chaperonins are prevalent in the virioplankton and link to viral biology and ecology.</title>
        <authorList>
            <person name="Marine R.L."/>
            <person name="Nasko D.J."/>
            <person name="Polson S.W."/>
            <person name="Wommack K.E."/>
        </authorList>
    </citation>
    <scope>NUCLEOTIDE SEQUENCE</scope>
</reference>
<name>A0A221S455_9VIRU</name>
<dbReference type="GO" id="GO:0051082">
    <property type="term" value="F:unfolded protein binding"/>
    <property type="evidence" value="ECO:0007669"/>
    <property type="project" value="TreeGrafter"/>
</dbReference>
<dbReference type="PANTHER" id="PTHR10772">
    <property type="entry name" value="10 KDA HEAT SHOCK PROTEIN"/>
    <property type="match status" value="1"/>
</dbReference>
<dbReference type="EMBL" id="KU971130">
    <property type="protein sequence ID" value="ASN63724.1"/>
    <property type="molecule type" value="Genomic_DNA"/>
</dbReference>
<dbReference type="PRINTS" id="PR00297">
    <property type="entry name" value="CHAPERONIN10"/>
</dbReference>
<accession>A0A221S455</accession>